<sequence length="390" mass="44885">MVKTIYLVILTFLSIQGNAQTIEEKIEQLIERDGTISTIEKQITQTIKFQKKSNLVIHDNYWTALKNKVSKKSIDEFKLIVIPIYSQNYTESEIDSLITFFNSKTGKLITQKQPLLLDQMSLGLMQWSENLNSYIIEEIENKGKNDTSANEIEKFATEFKTKYGLQILNMNDLAIDQENNIGDLLVDFGKTDGKEDLTKVIRIKNNSNKEITFEKPTLLNSPALKFDWGNAPVKVGETRDLKITLIAEQAENRNYASFPINSSNGNKIQIGIKYEAPTKEISFEISENKLKYKKLKKDVSKPYVFVLKNTGKKDFHIYDIKMNKAIAYINYSKEVLKPNQKTEIRIIISKELIDKYTINDPRLKLKVDLKKGNMDSFSNYSNETIELSIE</sequence>
<evidence type="ECO:0000313" key="3">
    <source>
        <dbReference type="EMBL" id="MFB9095010.1"/>
    </source>
</evidence>
<proteinExistence type="predicted"/>
<dbReference type="InterPro" id="IPR018637">
    <property type="entry name" value="DUF2059"/>
</dbReference>
<dbReference type="Proteomes" id="UP001589607">
    <property type="component" value="Unassembled WGS sequence"/>
</dbReference>
<protein>
    <submittedName>
        <fullName evidence="3">DUF2059 domain-containing protein</fullName>
    </submittedName>
</protein>
<feature type="chain" id="PRO_5047066115" evidence="1">
    <location>
        <begin position="20"/>
        <end position="390"/>
    </location>
</feature>
<dbReference type="EMBL" id="JBHMEY010000001">
    <property type="protein sequence ID" value="MFB9095010.1"/>
    <property type="molecule type" value="Genomic_DNA"/>
</dbReference>
<comment type="caution">
    <text evidence="3">The sequence shown here is derived from an EMBL/GenBank/DDBJ whole genome shotgun (WGS) entry which is preliminary data.</text>
</comment>
<keyword evidence="1" id="KW-0732">Signal</keyword>
<reference evidence="3 4" key="1">
    <citation type="submission" date="2024-09" db="EMBL/GenBank/DDBJ databases">
        <authorList>
            <person name="Sun Q."/>
            <person name="Mori K."/>
        </authorList>
    </citation>
    <scope>NUCLEOTIDE SEQUENCE [LARGE SCALE GENOMIC DNA]</scope>
    <source>
        <strain evidence="3 4">CECT 7955</strain>
    </source>
</reference>
<dbReference type="Pfam" id="PF09832">
    <property type="entry name" value="DUF2059"/>
    <property type="match status" value="1"/>
</dbReference>
<feature type="signal peptide" evidence="1">
    <location>
        <begin position="1"/>
        <end position="19"/>
    </location>
</feature>
<dbReference type="RefSeq" id="WP_236454740.1">
    <property type="nucleotide sequence ID" value="NZ_CBCSGE010000007.1"/>
</dbReference>
<evidence type="ECO:0000256" key="1">
    <source>
        <dbReference type="SAM" id="SignalP"/>
    </source>
</evidence>
<evidence type="ECO:0000259" key="2">
    <source>
        <dbReference type="Pfam" id="PF09832"/>
    </source>
</evidence>
<gene>
    <name evidence="3" type="ORF">ACFFVF_00655</name>
</gene>
<accession>A0ABV5GI05</accession>
<organism evidence="3 4">
    <name type="scientific">Flavobacterium jumunjinense</name>
    <dbReference type="NCBI Taxonomy" id="998845"/>
    <lineage>
        <taxon>Bacteria</taxon>
        <taxon>Pseudomonadati</taxon>
        <taxon>Bacteroidota</taxon>
        <taxon>Flavobacteriia</taxon>
        <taxon>Flavobacteriales</taxon>
        <taxon>Flavobacteriaceae</taxon>
        <taxon>Flavobacterium</taxon>
    </lineage>
</organism>
<name>A0ABV5GI05_9FLAO</name>
<dbReference type="InterPro" id="IPR013783">
    <property type="entry name" value="Ig-like_fold"/>
</dbReference>
<dbReference type="Gene3D" id="2.60.40.10">
    <property type="entry name" value="Immunoglobulins"/>
    <property type="match status" value="1"/>
</dbReference>
<evidence type="ECO:0000313" key="4">
    <source>
        <dbReference type="Proteomes" id="UP001589607"/>
    </source>
</evidence>
<keyword evidence="4" id="KW-1185">Reference proteome</keyword>
<feature type="domain" description="DUF2059" evidence="2">
    <location>
        <begin position="75"/>
        <end position="131"/>
    </location>
</feature>